<evidence type="ECO:0000313" key="1">
    <source>
        <dbReference type="EMBL" id="KAI5656796.1"/>
    </source>
</evidence>
<dbReference type="Proteomes" id="UP001060085">
    <property type="component" value="Linkage Group LG06"/>
</dbReference>
<gene>
    <name evidence="1" type="ORF">M9H77_25589</name>
</gene>
<dbReference type="EMBL" id="CM044706">
    <property type="protein sequence ID" value="KAI5656796.1"/>
    <property type="molecule type" value="Genomic_DNA"/>
</dbReference>
<sequence>MLGSVTLDLDPVNRGRSTVGGLGPRRYYVGVRRGPPARVAHGGLADIHYGMPELVPVTPFKYEKFSNSTRARELTGIHRSYFPNFSAERHSGTLLCAVDLAEKYRVSQNVHRLPRV</sequence>
<reference evidence="2" key="1">
    <citation type="journal article" date="2023" name="Nat. Plants">
        <title>Single-cell RNA sequencing provides a high-resolution roadmap for understanding the multicellular compartmentation of specialized metabolism.</title>
        <authorList>
            <person name="Sun S."/>
            <person name="Shen X."/>
            <person name="Li Y."/>
            <person name="Li Y."/>
            <person name="Wang S."/>
            <person name="Li R."/>
            <person name="Zhang H."/>
            <person name="Shen G."/>
            <person name="Guo B."/>
            <person name="Wei J."/>
            <person name="Xu J."/>
            <person name="St-Pierre B."/>
            <person name="Chen S."/>
            <person name="Sun C."/>
        </authorList>
    </citation>
    <scope>NUCLEOTIDE SEQUENCE [LARGE SCALE GENOMIC DNA]</scope>
</reference>
<name>A0ACC0A881_CATRO</name>
<organism evidence="1 2">
    <name type="scientific">Catharanthus roseus</name>
    <name type="common">Madagascar periwinkle</name>
    <name type="synonym">Vinca rosea</name>
    <dbReference type="NCBI Taxonomy" id="4058"/>
    <lineage>
        <taxon>Eukaryota</taxon>
        <taxon>Viridiplantae</taxon>
        <taxon>Streptophyta</taxon>
        <taxon>Embryophyta</taxon>
        <taxon>Tracheophyta</taxon>
        <taxon>Spermatophyta</taxon>
        <taxon>Magnoliopsida</taxon>
        <taxon>eudicotyledons</taxon>
        <taxon>Gunneridae</taxon>
        <taxon>Pentapetalae</taxon>
        <taxon>asterids</taxon>
        <taxon>lamiids</taxon>
        <taxon>Gentianales</taxon>
        <taxon>Apocynaceae</taxon>
        <taxon>Rauvolfioideae</taxon>
        <taxon>Vinceae</taxon>
        <taxon>Catharanthinae</taxon>
        <taxon>Catharanthus</taxon>
    </lineage>
</organism>
<proteinExistence type="predicted"/>
<comment type="caution">
    <text evidence="1">The sequence shown here is derived from an EMBL/GenBank/DDBJ whole genome shotgun (WGS) entry which is preliminary data.</text>
</comment>
<evidence type="ECO:0000313" key="2">
    <source>
        <dbReference type="Proteomes" id="UP001060085"/>
    </source>
</evidence>
<accession>A0ACC0A881</accession>
<protein>
    <submittedName>
        <fullName evidence="1">Uncharacterized protein</fullName>
    </submittedName>
</protein>
<keyword evidence="2" id="KW-1185">Reference proteome</keyword>